<dbReference type="InterPro" id="IPR015406">
    <property type="entry name" value="GpJ_CSF"/>
</dbReference>
<dbReference type="InterPro" id="IPR013783">
    <property type="entry name" value="Ig-like_fold"/>
</dbReference>
<dbReference type="GeneID" id="26796798"/>
<accession>A0A0A0RQH3</accession>
<dbReference type="Pfam" id="PF09327">
    <property type="entry name" value="Phage_Tail_Tip"/>
    <property type="match status" value="1"/>
</dbReference>
<name>A0A0A0RQH3_9CAUD</name>
<evidence type="ECO:0000313" key="3">
    <source>
        <dbReference type="EMBL" id="AIW02567.1"/>
    </source>
</evidence>
<feature type="domain" description="Fibronectin type-III" evidence="2">
    <location>
        <begin position="1"/>
        <end position="40"/>
    </location>
</feature>
<dbReference type="SUPFAM" id="SSF49785">
    <property type="entry name" value="Galactose-binding domain-like"/>
    <property type="match status" value="2"/>
</dbReference>
<dbReference type="SMART" id="SM00060">
    <property type="entry name" value="FN3"/>
    <property type="match status" value="3"/>
</dbReference>
<reference evidence="3 4" key="1">
    <citation type="submission" date="2014-09" db="EMBL/GenBank/DDBJ databases">
        <authorList>
            <person name="Gicewicz E.A."/>
            <person name="Hiryak K.M."/>
            <person name="Horoschock A.N."/>
            <person name="Kneeream E.R."/>
            <person name="Luchetta J."/>
            <person name="Mikolon A.R."/>
            <person name="Smith S.N."/>
            <person name="Svintozelskiy S."/>
            <person name="Yucha M.L."/>
            <person name="Manna D.P."/>
            <person name="Pidcock K.A."/>
            <person name="Laing C.E."/>
            <person name="Schaff J.E."/>
            <person name="Dashiell C.L."/>
            <person name="Macialek J.A."/>
            <person name="Anders K.R."/>
            <person name="Braun M.A."/>
            <person name="Delesalle V.A."/>
            <person name="Hughes L.E."/>
            <person name="Ware V.C."/>
            <person name="Bradley K.W."/>
            <person name="Barker L.P."/>
            <person name="Asai D.J."/>
            <person name="Bowman C.A."/>
            <person name="Russell D.A."/>
            <person name="Pope W.H."/>
            <person name="Jacobs-Sera D."/>
            <person name="Hendrix R.W."/>
            <person name="Hatfull G.F."/>
        </authorList>
    </citation>
    <scope>NUCLEOTIDE SEQUENCE [LARGE SCALE GENOMIC DNA]</scope>
</reference>
<evidence type="ECO:0000259" key="2">
    <source>
        <dbReference type="PROSITE" id="PS50853"/>
    </source>
</evidence>
<feature type="domain" description="Fibronectin type-III" evidence="2">
    <location>
        <begin position="250"/>
        <end position="350"/>
    </location>
</feature>
<sequence>MRLLLRDLTPGTDYNIQLRSNDGTNVSDWSRIFPLTTIQDTLAPAHPVNVTWVVNRTAFSAKWDAVTQNEDASPIEDFSHYIVRLTDGTTVVNVKTTNTFYDLAFETNKAFFGTPKATVSITVFAVDLTGNISEPSSTLSATNPPPPDPTGVAAAGIVGGVSMKWDVQVIDDLAAYDVYMSTTGSGFTPTNSNRVYSGTGNTFVFDSSSLGILHYFKIRSRDVFDSISNYVTVSATPISPTDVDTTAPGVPTGLAVTMAVDTNDSAFATAALSWTAPSDTDLAGYVVRYKQNASSTYDYVNVPVGTTSITIGGLVVGVQYNFSVQSFDRSTNRSAFSAAVNGTAVNTAPSTPAAPTAVADVMSIQVSHALQKAASGRLESDVSYLEVHLGTTSTFTASDSTMIGQLQVEPGSTFVSEVFNTPAQDTSLARWVRVIAVDRGGLKSAASAVASVTVGLISNAYIANATITSAKINNLDANKITAGTGIINALLIKASLTVDTGGVIKSTNYAAGSVGYQLSNNTLEINQGTIRAAALLLQDAPNIVQPQYADFEFQSTWYTGKTVVFNDGGTTTWAIATAPEVTSKFGTQCLKHTWTGGGTFSRVYQGASYTDYNVIVEPNTDYIASVWVFNPSGSGDKAVGFGVKMGDGATYPQPGGTPTVVANGTWTRIQGTFNTGANSTLMTYMSLYAAGSVYFDGIQIERKLTSATTASPWRAPSTTSIDGGIIRTGEIRSTALANGLSGQPAWSINMTGGAQFGDATVRGRIVVGDPANPTADGTASRIHSANYSAGVSGWIIRNDGYAEFRQLAVNSIKVTALDSPMQNNTYAKLFDYMQDGSLWLQSGSVTQKTDPGAYSAESLFEFTGPGLVLRNAVGVTKVAYDPTILYRISARIRAYEVATLNANPGFETNTSGWFAYGSNSITRDTTKKFAGVASVRWDQVGSSNGVYGMGTVVNVKAGRTYNFAARVLPNSTVIRDNLKMNIVWKDAANATISTTFNDMAPPVDENNVAIPIDGVTWVQFASQGIAPVGATTASFEIQAGISGSPVAGIQGWFDDVLITTAPRVKVGLFGFDNANNVIDWDFVDAATTPTKMHAMPTDYSQLATLAGAQYMMVSNDQEVSIASGTGNTTADWITVTGYVRGRGGTGTDGLFGIQGQANDPYAPAALNQSVRYLVPYVEFDIASGSKAQLDQFSIEAYENGAPGKIDTTDINGTKGISIENIEDDSEFDHAIRFYTGASDEMKPGMIGHILDGDLNSAAHIRIAPPMLNNQSTYGRVYLGIYDRNPNYIYDSSFQKGIVNWTPNPATPGSVVSWDETVGHIETGSLKITTNGTPVAATEIYGKYDIYTADHPDLIGNNLSASGWMKPGMLKPVRMYINFHDENGAIINGYYWQRTPANTTDWLRYTLTTPIPVPDNCYYVRYFWWWNNAAAGETIWVDEVQLETGGISNYRDAQASIVSLTSDVVRSTGSIIISTSDLDIPTNVWGGGAKRRDMTTYPSFISQTDGGSGIFRAINYTDSYGNRASTTVSNFAADGTEEAALRIYAAQDDRYPGRVAITNLSGSFAISTYADDGSDMTTSTNVRIGGHLDVQGTPPWVAPTLSNGVNYSAAYNVSYYKSNGNVYLRGVIQTYTKTNTLFTLPSGYRPAQTVYLNAIQWSSATSTNSVLLQVNTTGTVQVTSSASTLAQLSLDGLYFSIAPEAAAPPVTGDTTPPAAPSGFSINAYSSGSSTGVYQLKWTNPSTSDTAGVKIIWRTDRYPTVTIPTSGTRTLTTDGSIITVTGTPSQAKSYNHSGLPVNKTIYYRIVAYDKSGNHSGYLSASRYLLASPFTIYATDSDAYRLGYGGMWRNDGDAPYQGDWTENDNHRGLFFYGDGIYNKLATGGVVRTPTKMTVYVQRQSTSHGNNSGVGLNLRGHTYGSKPSGDPVGKMTNEGSDGDSIVALSRGEAATVTIPSSWYNNFVDSTSANRLRGVGCYGSTTSEYLVLYGKSSGSSHGKITVYHKG</sequence>
<keyword evidence="1" id="KW-0677">Repeat</keyword>
<dbReference type="PROSITE" id="PS50853">
    <property type="entry name" value="FN3"/>
    <property type="match status" value="2"/>
</dbReference>
<dbReference type="EMBL" id="KM652554">
    <property type="protein sequence ID" value="AIW02567.1"/>
    <property type="molecule type" value="Genomic_DNA"/>
</dbReference>
<dbReference type="PANTHER" id="PTHR46708:SF2">
    <property type="entry name" value="FIBRONECTIN TYPE-III DOMAIN-CONTAINING PROTEIN"/>
    <property type="match status" value="1"/>
</dbReference>
<dbReference type="InterPro" id="IPR036116">
    <property type="entry name" value="FN3_sf"/>
</dbReference>
<dbReference type="InterPro" id="IPR008979">
    <property type="entry name" value="Galactose-bd-like_sf"/>
</dbReference>
<dbReference type="SUPFAM" id="SSF49265">
    <property type="entry name" value="Fibronectin type III"/>
    <property type="match status" value="1"/>
</dbReference>
<dbReference type="InterPro" id="IPR003961">
    <property type="entry name" value="FN3_dom"/>
</dbReference>
<dbReference type="RefSeq" id="YP_009225794.1">
    <property type="nucleotide sequence ID" value="NC_029098.1"/>
</dbReference>
<dbReference type="Pfam" id="PF00041">
    <property type="entry name" value="fn3"/>
    <property type="match status" value="1"/>
</dbReference>
<evidence type="ECO:0000313" key="4">
    <source>
        <dbReference type="Proteomes" id="UP000030200"/>
    </source>
</evidence>
<gene>
    <name evidence="3" type="primary">69</name>
    <name evidence="3" type="ORF">PBI_JAY2JAY_69</name>
</gene>
<dbReference type="Gene3D" id="2.60.120.260">
    <property type="entry name" value="Galactose-binding domain-like"/>
    <property type="match status" value="3"/>
</dbReference>
<dbReference type="Proteomes" id="UP000030200">
    <property type="component" value="Segment"/>
</dbReference>
<protein>
    <submittedName>
        <fullName evidence="3">Minor tail protein</fullName>
    </submittedName>
</protein>
<organism evidence="3 4">
    <name type="scientific">Streptomyces phage Jay2Jay</name>
    <dbReference type="NCBI Taxonomy" id="1556290"/>
    <lineage>
        <taxon>Viruses</taxon>
        <taxon>Duplodnaviria</taxon>
        <taxon>Heunggongvirae</taxon>
        <taxon>Uroviricota</taxon>
        <taxon>Caudoviricetes</taxon>
        <taxon>Stanwilliamsviridae</taxon>
        <taxon>Boydwoodruffvirinae</taxon>
        <taxon>Samistivirus</taxon>
        <taxon>Samistivirus jay2jay</taxon>
    </lineage>
</organism>
<dbReference type="Gene3D" id="2.60.40.10">
    <property type="entry name" value="Immunoglobulins"/>
    <property type="match status" value="4"/>
</dbReference>
<proteinExistence type="predicted"/>
<dbReference type="InterPro" id="IPR050991">
    <property type="entry name" value="ECM_Regulatory_Proteins"/>
</dbReference>
<dbReference type="CDD" id="cd00063">
    <property type="entry name" value="FN3"/>
    <property type="match status" value="1"/>
</dbReference>
<dbReference type="KEGG" id="vg:26796798"/>
<dbReference type="PANTHER" id="PTHR46708">
    <property type="entry name" value="TENASCIN"/>
    <property type="match status" value="1"/>
</dbReference>
<keyword evidence="4" id="KW-1185">Reference proteome</keyword>
<evidence type="ECO:0000256" key="1">
    <source>
        <dbReference type="ARBA" id="ARBA00022737"/>
    </source>
</evidence>